<evidence type="ECO:0000256" key="6">
    <source>
        <dbReference type="ARBA" id="ARBA00023136"/>
    </source>
</evidence>
<evidence type="ECO:0000256" key="1">
    <source>
        <dbReference type="ARBA" id="ARBA00022475"/>
    </source>
</evidence>
<evidence type="ECO:0000256" key="5">
    <source>
        <dbReference type="ARBA" id="ARBA00023054"/>
    </source>
</evidence>
<dbReference type="AlphaFoldDB" id="A0A0M4H4P9"/>
<name>A0A0M4H4P9_9GAMM</name>
<feature type="topological domain" description="Cytoplasmic" evidence="8">
    <location>
        <begin position="1"/>
        <end position="3"/>
    </location>
</feature>
<evidence type="ECO:0000256" key="7">
    <source>
        <dbReference type="ARBA" id="ARBA00023306"/>
    </source>
</evidence>
<dbReference type="EMBL" id="CP009253">
    <property type="protein sequence ID" value="ALD15355.1"/>
    <property type="molecule type" value="Genomic_DNA"/>
</dbReference>
<dbReference type="InterPro" id="IPR023081">
    <property type="entry name" value="Cell_div_FtsB"/>
</dbReference>
<keyword evidence="1 8" id="KW-1003">Cell membrane</keyword>
<evidence type="ECO:0000256" key="8">
    <source>
        <dbReference type="HAMAP-Rule" id="MF_00599"/>
    </source>
</evidence>
<keyword evidence="7 8" id="KW-0131">Cell cycle</keyword>
<reference evidence="9 10" key="1">
    <citation type="journal article" date="2015" name="J Genomics">
        <title>Whole Genome Sequence of the Soybean Aphid Endosymbiont Buchnera aphidicola and Genetic Differentiation among Biotype-Specific Strains.</title>
        <authorList>
            <person name="Cassone B.J."/>
            <person name="Wenger J.A."/>
            <person name="Michel A.P."/>
        </authorList>
    </citation>
    <scope>NUCLEOTIDE SEQUENCE [LARGE SCALE GENOMIC DNA]</scope>
    <source>
        <strain evidence="9 10">BAg</strain>
    </source>
</reference>
<evidence type="ECO:0000256" key="2">
    <source>
        <dbReference type="ARBA" id="ARBA00022618"/>
    </source>
</evidence>
<comment type="similarity">
    <text evidence="8">Belongs to the FtsB family.</text>
</comment>
<dbReference type="RefSeq" id="WP_053940357.1">
    <property type="nucleotide sequence ID" value="NZ_CP009253.1"/>
</dbReference>
<proteinExistence type="inferred from homology"/>
<keyword evidence="4 8" id="KW-1133">Transmembrane helix</keyword>
<dbReference type="STRING" id="1265350.IX46_02180"/>
<dbReference type="GO" id="GO:0030428">
    <property type="term" value="C:cell septum"/>
    <property type="evidence" value="ECO:0007669"/>
    <property type="project" value="TreeGrafter"/>
</dbReference>
<comment type="subcellular location">
    <subcellularLocation>
        <location evidence="8">Cell membrane</location>
        <topology evidence="8">Single-pass type II membrane protein</topology>
    </subcellularLocation>
    <text evidence="8">Localizes to the division septum.</text>
</comment>
<accession>A0A0M4H4P9</accession>
<comment type="function">
    <text evidence="8">Essential cell division protein. May link together the upstream cell division proteins, which are predominantly cytoplasmic, with the downstream cell division proteins, which are predominantly extracellular.</text>
</comment>
<evidence type="ECO:0000313" key="9">
    <source>
        <dbReference type="EMBL" id="ALD15355.1"/>
    </source>
</evidence>
<dbReference type="HAMAP" id="MF_00599">
    <property type="entry name" value="FtsB"/>
    <property type="match status" value="1"/>
</dbReference>
<dbReference type="PANTHER" id="PTHR37485:SF1">
    <property type="entry name" value="CELL DIVISION PROTEIN FTSB"/>
    <property type="match status" value="1"/>
</dbReference>
<keyword evidence="3 8" id="KW-0812">Transmembrane</keyword>
<feature type="topological domain" description="Extracellular" evidence="8">
    <location>
        <begin position="22"/>
        <end position="66"/>
    </location>
</feature>
<organism evidence="9 10">
    <name type="scientific">Buchnera aphidicola</name>
    <name type="common">Aphis glycines</name>
    <dbReference type="NCBI Taxonomy" id="1265350"/>
    <lineage>
        <taxon>Bacteria</taxon>
        <taxon>Pseudomonadati</taxon>
        <taxon>Pseudomonadota</taxon>
        <taxon>Gammaproteobacteria</taxon>
        <taxon>Enterobacterales</taxon>
        <taxon>Erwiniaceae</taxon>
        <taxon>Buchnera</taxon>
    </lineage>
</organism>
<gene>
    <name evidence="8" type="primary">ftsB</name>
    <name evidence="9" type="ORF">IX46_02180</name>
</gene>
<dbReference type="GO" id="GO:0005886">
    <property type="term" value="C:plasma membrane"/>
    <property type="evidence" value="ECO:0007669"/>
    <property type="project" value="UniProtKB-SubCell"/>
</dbReference>
<dbReference type="KEGG" id="baph:IX46_02180"/>
<sequence>MRILKVFLLLLFIWLQYSLWAGKNGILDYIKVYKKIIVQKKINANLEIENNKLLLEIEDLNNKIKE</sequence>
<keyword evidence="5" id="KW-0175">Coiled coil</keyword>
<dbReference type="PATRIC" id="fig|1265350.3.peg.411"/>
<keyword evidence="2 8" id="KW-0132">Cell division</keyword>
<dbReference type="GO" id="GO:0032153">
    <property type="term" value="C:cell division site"/>
    <property type="evidence" value="ECO:0007669"/>
    <property type="project" value="UniProtKB-UniRule"/>
</dbReference>
<dbReference type="Proteomes" id="UP000066321">
    <property type="component" value="Chromosome"/>
</dbReference>
<evidence type="ECO:0000313" key="10">
    <source>
        <dbReference type="Proteomes" id="UP000066321"/>
    </source>
</evidence>
<dbReference type="GO" id="GO:0043093">
    <property type="term" value="P:FtsZ-dependent cytokinesis"/>
    <property type="evidence" value="ECO:0007669"/>
    <property type="project" value="UniProtKB-UniRule"/>
</dbReference>
<evidence type="ECO:0000256" key="3">
    <source>
        <dbReference type="ARBA" id="ARBA00022692"/>
    </source>
</evidence>
<dbReference type="Pfam" id="PF04977">
    <property type="entry name" value="DivIC"/>
    <property type="match status" value="1"/>
</dbReference>
<dbReference type="PANTHER" id="PTHR37485">
    <property type="entry name" value="CELL DIVISION PROTEIN FTSB"/>
    <property type="match status" value="1"/>
</dbReference>
<dbReference type="InterPro" id="IPR007060">
    <property type="entry name" value="FtsL/DivIC"/>
</dbReference>
<protein>
    <recommendedName>
        <fullName evidence="8">Cell division protein FtsB</fullName>
    </recommendedName>
</protein>
<keyword evidence="6 8" id="KW-0472">Membrane</keyword>
<evidence type="ECO:0000256" key="4">
    <source>
        <dbReference type="ARBA" id="ARBA00022989"/>
    </source>
</evidence>